<dbReference type="Pfam" id="PF14226">
    <property type="entry name" value="DIOX_N"/>
    <property type="match status" value="1"/>
</dbReference>
<dbReference type="SUPFAM" id="SSF51197">
    <property type="entry name" value="Clavaminate synthase-like"/>
    <property type="match status" value="1"/>
</dbReference>
<evidence type="ECO:0000259" key="2">
    <source>
        <dbReference type="Pfam" id="PF14226"/>
    </source>
</evidence>
<evidence type="ECO:0008006" key="5">
    <source>
        <dbReference type="Google" id="ProtNLM"/>
    </source>
</evidence>
<feature type="domain" description="Isopenicillin N synthase-like Fe(2+) 2OG dioxygenase" evidence="1">
    <location>
        <begin position="192"/>
        <end position="282"/>
    </location>
</feature>
<dbReference type="PRINTS" id="PR00682">
    <property type="entry name" value="IPNSYNTHASE"/>
</dbReference>
<feature type="domain" description="Non-haem dioxygenase N-terminal" evidence="2">
    <location>
        <begin position="29"/>
        <end position="133"/>
    </location>
</feature>
<reference evidence="3 4" key="1">
    <citation type="submission" date="2023-08" db="EMBL/GenBank/DDBJ databases">
        <title>Annotated Genome Sequence of Vanrija albida AlHP1.</title>
        <authorList>
            <person name="Herzog R."/>
        </authorList>
    </citation>
    <scope>NUCLEOTIDE SEQUENCE [LARGE SCALE GENOMIC DNA]</scope>
    <source>
        <strain evidence="3 4">AlHP1</strain>
    </source>
</reference>
<organism evidence="3 4">
    <name type="scientific">Vanrija albida</name>
    <dbReference type="NCBI Taxonomy" id="181172"/>
    <lineage>
        <taxon>Eukaryota</taxon>
        <taxon>Fungi</taxon>
        <taxon>Dikarya</taxon>
        <taxon>Basidiomycota</taxon>
        <taxon>Agaricomycotina</taxon>
        <taxon>Tremellomycetes</taxon>
        <taxon>Trichosporonales</taxon>
        <taxon>Trichosporonaceae</taxon>
        <taxon>Vanrija</taxon>
    </lineage>
</organism>
<dbReference type="InterPro" id="IPR044861">
    <property type="entry name" value="IPNS-like_FE2OG_OXY"/>
</dbReference>
<dbReference type="Pfam" id="PF03171">
    <property type="entry name" value="2OG-FeII_Oxy"/>
    <property type="match status" value="1"/>
</dbReference>
<dbReference type="Proteomes" id="UP001565368">
    <property type="component" value="Unassembled WGS sequence"/>
</dbReference>
<comment type="caution">
    <text evidence="3">The sequence shown here is derived from an EMBL/GenBank/DDBJ whole genome shotgun (WGS) entry which is preliminary data.</text>
</comment>
<dbReference type="EMBL" id="JBBXJM010000006">
    <property type="protein sequence ID" value="KAL1406675.1"/>
    <property type="molecule type" value="Genomic_DNA"/>
</dbReference>
<dbReference type="RefSeq" id="XP_069206619.1">
    <property type="nucleotide sequence ID" value="XM_069356778.1"/>
</dbReference>
<dbReference type="InterPro" id="IPR026992">
    <property type="entry name" value="DIOX_N"/>
</dbReference>
<name>A0ABR3PW66_9TREE</name>
<evidence type="ECO:0000313" key="3">
    <source>
        <dbReference type="EMBL" id="KAL1406675.1"/>
    </source>
</evidence>
<dbReference type="InterPro" id="IPR050231">
    <property type="entry name" value="Iron_ascorbate_oxido_reductase"/>
</dbReference>
<keyword evidence="4" id="KW-1185">Reference proteome</keyword>
<protein>
    <recommendedName>
        <fullName evidence="5">Fe2OG dioxygenase domain-containing protein</fullName>
    </recommendedName>
</protein>
<dbReference type="Gene3D" id="2.60.120.330">
    <property type="entry name" value="B-lactam Antibiotic, Isopenicillin N Synthase, Chain"/>
    <property type="match status" value="1"/>
</dbReference>
<evidence type="ECO:0000259" key="1">
    <source>
        <dbReference type="Pfam" id="PF03171"/>
    </source>
</evidence>
<accession>A0ABR3PW66</accession>
<evidence type="ECO:0000313" key="4">
    <source>
        <dbReference type="Proteomes" id="UP001565368"/>
    </source>
</evidence>
<proteinExistence type="predicted"/>
<dbReference type="PANTHER" id="PTHR47990">
    <property type="entry name" value="2-OXOGLUTARATE (2OG) AND FE(II)-DEPENDENT OXYGENASE SUPERFAMILY PROTEIN-RELATED"/>
    <property type="match status" value="1"/>
</dbReference>
<gene>
    <name evidence="3" type="ORF">Q8F55_008381</name>
</gene>
<sequence length="370" mass="42150">MPAPVHDDLLHFTPVAPSTMDLPYADLAVVDMSTWHDGPDAQAAISAKIAHAMHTDGFFTLVGHGISEEEIARQVDIGYTVLQRTPLEEKKRLRAQMQELGTYKGFKLRNYYEFGKGVTDKIEQFNWYRDMASQEFPSTILPYFDEVKGFTETVHKKVLFELLRAFAHALELPSETFVDTHKFDVHDESWMRYMAFYDEHTKEEEDKVKGVWLKGHQDFGSLTFVFSQPMASLQVRDDAGTWRYVRHTPGGIIVNCGVFMEWYTGGYFKAANHRVAAPPADQRGHTRCGVFYFAVPNDEEKPNTLLAESAVLQRAGVRRVFESDDHALTSKVYSQARISRVGKSETYMRPWGDGEVVVEMIAGVEVPWYG</sequence>
<dbReference type="InterPro" id="IPR027443">
    <property type="entry name" value="IPNS-like_sf"/>
</dbReference>
<dbReference type="GeneID" id="95989424"/>